<evidence type="ECO:0000256" key="5">
    <source>
        <dbReference type="ARBA" id="ARBA00022679"/>
    </source>
</evidence>
<evidence type="ECO:0000256" key="9">
    <source>
        <dbReference type="ARBA" id="ARBA00023004"/>
    </source>
</evidence>
<evidence type="ECO:0000256" key="7">
    <source>
        <dbReference type="ARBA" id="ARBA00022898"/>
    </source>
</evidence>
<protein>
    <recommendedName>
        <fullName evidence="10">Thiamine pyrimidine synthase</fullName>
    </recommendedName>
</protein>
<evidence type="ECO:0000256" key="12">
    <source>
        <dbReference type="SAM" id="MobiDB-lite"/>
    </source>
</evidence>
<comment type="catalytic activity">
    <reaction evidence="11">
        <text>N(6)-(pyridoxal phosphate)-L-lysyl-[4-amino-5-hydroxymethyl-2-methylpyrimidine phosphate synthase] + L-histidyl-[4-amino-5-hydroxymethyl-2-methylpyrimidine phosphate synthase] + 2 Fe(3+) + 4 H2O = L-lysyl-[4-amino-5-hydroxymethyl-2-methylpyrimidine phosphate synthase] + (2S)-2-amino-5-hydroxy-4-oxopentanoyl-[4-amino-5-hydroxymethyl-2-methylpyrimidine phosphate synthase] + 4-amino-2-methyl-5-(phosphooxymethyl)pyrimidine + 3-oxopropanoate + 2 Fe(2+) + 2 H(+)</text>
        <dbReference type="Rhea" id="RHEA:65756"/>
        <dbReference type="Rhea" id="RHEA-COMP:16892"/>
        <dbReference type="Rhea" id="RHEA-COMP:16893"/>
        <dbReference type="Rhea" id="RHEA-COMP:16894"/>
        <dbReference type="Rhea" id="RHEA-COMP:16895"/>
        <dbReference type="ChEBI" id="CHEBI:15377"/>
        <dbReference type="ChEBI" id="CHEBI:15378"/>
        <dbReference type="ChEBI" id="CHEBI:29033"/>
        <dbReference type="ChEBI" id="CHEBI:29034"/>
        <dbReference type="ChEBI" id="CHEBI:29969"/>
        <dbReference type="ChEBI" id="CHEBI:29979"/>
        <dbReference type="ChEBI" id="CHEBI:33190"/>
        <dbReference type="ChEBI" id="CHEBI:58354"/>
        <dbReference type="ChEBI" id="CHEBI:143915"/>
        <dbReference type="ChEBI" id="CHEBI:157692"/>
    </reaction>
    <physiologicalReaction direction="left-to-right" evidence="11">
        <dbReference type="Rhea" id="RHEA:65757"/>
    </physiologicalReaction>
</comment>
<proteinExistence type="inferred from homology"/>
<name>A0A7C1JUY3_9CHLR</name>
<dbReference type="EMBL" id="DSMG01000011">
    <property type="protein sequence ID" value="HDX30048.1"/>
    <property type="molecule type" value="Genomic_DNA"/>
</dbReference>
<evidence type="ECO:0000259" key="14">
    <source>
        <dbReference type="Pfam" id="PF09084"/>
    </source>
</evidence>
<dbReference type="InterPro" id="IPR027939">
    <property type="entry name" value="NMT1/THI5"/>
</dbReference>
<evidence type="ECO:0000256" key="2">
    <source>
        <dbReference type="ARBA" id="ARBA00004948"/>
    </source>
</evidence>
<dbReference type="PANTHER" id="PTHR31528:SF1">
    <property type="entry name" value="4-AMINO-5-HYDROXYMETHYL-2-METHYLPYRIMIDINE PHOSPHATE SYNTHASE THI11-RELATED"/>
    <property type="match status" value="1"/>
</dbReference>
<comment type="pathway">
    <text evidence="2">Cofactor biosynthesis; thiamine diphosphate biosynthesis.</text>
</comment>
<evidence type="ECO:0000256" key="13">
    <source>
        <dbReference type="SAM" id="SignalP"/>
    </source>
</evidence>
<keyword evidence="13" id="KW-0732">Signal</keyword>
<evidence type="ECO:0000256" key="1">
    <source>
        <dbReference type="ARBA" id="ARBA00003469"/>
    </source>
</evidence>
<reference evidence="15" key="1">
    <citation type="journal article" date="2020" name="mSystems">
        <title>Genome- and Community-Level Interaction Insights into Carbon Utilization and Element Cycling Functions of Hydrothermarchaeota in Hydrothermal Sediment.</title>
        <authorList>
            <person name="Zhou Z."/>
            <person name="Liu Y."/>
            <person name="Xu W."/>
            <person name="Pan J."/>
            <person name="Luo Z.H."/>
            <person name="Li M."/>
        </authorList>
    </citation>
    <scope>NUCLEOTIDE SEQUENCE [LARGE SCALE GENOMIC DNA]</scope>
    <source>
        <strain evidence="15">SpSt-289</strain>
    </source>
</reference>
<feature type="signal peptide" evidence="13">
    <location>
        <begin position="1"/>
        <end position="17"/>
    </location>
</feature>
<keyword evidence="8" id="KW-0784">Thiamine biosynthesis</keyword>
<keyword evidence="7" id="KW-0663">Pyridoxal phosphate</keyword>
<dbReference type="GO" id="GO:0046872">
    <property type="term" value="F:metal ion binding"/>
    <property type="evidence" value="ECO:0007669"/>
    <property type="project" value="UniProtKB-KW"/>
</dbReference>
<feature type="region of interest" description="Disordered" evidence="12">
    <location>
        <begin position="324"/>
        <end position="347"/>
    </location>
</feature>
<evidence type="ECO:0000256" key="4">
    <source>
        <dbReference type="ARBA" id="ARBA00011738"/>
    </source>
</evidence>
<sequence length="347" mass="37882">MMLFILVFALAISACTALPVDQAAVSAARPKVTHIRFSLDWAIEGPSSPFLVALDKGYFAEEGLSVVIDRGTGSAGTVTRIASGAYEMGYADINAMIEFNVKNPDKALQAIAMVYNTAPMTVFTLKDKGIETPQDLEGKKIGAPAGDAGRRLFPLFAKQVGFDPESVEWVTMEPALREVSLAKGEVDAITAFYASGWFGLLRNNVPAEDIVAFIYKDYGLPLYGNAVMAPPAYLEANEEAIRGFLRALTRGWQDTLADPPAAIEVIKRREPLVDADIELQRLQMVIEQHFLTDEVRQNGFGAVDPERLATAIDLVAEGFELPSKPAPEEVFTDKYLPPKEQRMPPGQ</sequence>
<feature type="domain" description="SsuA/THI5-like" evidence="14">
    <location>
        <begin position="48"/>
        <end position="262"/>
    </location>
</feature>
<dbReference type="GO" id="GO:0009228">
    <property type="term" value="P:thiamine biosynthetic process"/>
    <property type="evidence" value="ECO:0007669"/>
    <property type="project" value="UniProtKB-KW"/>
</dbReference>
<comment type="function">
    <text evidence="1">Responsible for the formation of the pyrimidine heterocycle in the thiamine biosynthesis pathway. Catalyzes the formation of hydroxymethylpyrimidine phosphate (HMP-P) from histidine and pyridoxal phosphate (PLP). The protein uses PLP and the active site histidine to form HMP-P, generating an inactive enzyme. The enzyme can only undergo a single turnover, which suggests it is a suicide enzyme.</text>
</comment>
<dbReference type="AlphaFoldDB" id="A0A7C1JUY3"/>
<keyword evidence="5" id="KW-0808">Transferase</keyword>
<dbReference type="InterPro" id="IPR015168">
    <property type="entry name" value="SsuA/THI5"/>
</dbReference>
<comment type="caution">
    <text evidence="15">The sequence shown here is derived from an EMBL/GenBank/DDBJ whole genome shotgun (WGS) entry which is preliminary data.</text>
</comment>
<feature type="compositionally biased region" description="Basic and acidic residues" evidence="12">
    <location>
        <begin position="336"/>
        <end position="347"/>
    </location>
</feature>
<feature type="chain" id="PRO_5027617304" description="Thiamine pyrimidine synthase" evidence="13">
    <location>
        <begin position="18"/>
        <end position="347"/>
    </location>
</feature>
<keyword evidence="6" id="KW-0479">Metal-binding</keyword>
<dbReference type="Pfam" id="PF09084">
    <property type="entry name" value="NMT1"/>
    <property type="match status" value="1"/>
</dbReference>
<dbReference type="PANTHER" id="PTHR31528">
    <property type="entry name" value="4-AMINO-5-HYDROXYMETHYL-2-METHYLPYRIMIDINE PHOSPHATE SYNTHASE THI11-RELATED"/>
    <property type="match status" value="1"/>
</dbReference>
<evidence type="ECO:0000256" key="6">
    <source>
        <dbReference type="ARBA" id="ARBA00022723"/>
    </source>
</evidence>
<evidence type="ECO:0000256" key="3">
    <source>
        <dbReference type="ARBA" id="ARBA00009406"/>
    </source>
</evidence>
<evidence type="ECO:0000256" key="10">
    <source>
        <dbReference type="ARBA" id="ARBA00033171"/>
    </source>
</evidence>
<evidence type="ECO:0000256" key="11">
    <source>
        <dbReference type="ARBA" id="ARBA00048179"/>
    </source>
</evidence>
<comment type="subunit">
    <text evidence="4">Homodimer.</text>
</comment>
<dbReference type="SUPFAM" id="SSF53850">
    <property type="entry name" value="Periplasmic binding protein-like II"/>
    <property type="match status" value="1"/>
</dbReference>
<organism evidence="15">
    <name type="scientific">Caldilinea aerophila</name>
    <dbReference type="NCBI Taxonomy" id="133453"/>
    <lineage>
        <taxon>Bacteria</taxon>
        <taxon>Bacillati</taxon>
        <taxon>Chloroflexota</taxon>
        <taxon>Caldilineae</taxon>
        <taxon>Caldilineales</taxon>
        <taxon>Caldilineaceae</taxon>
        <taxon>Caldilinea</taxon>
    </lineage>
</organism>
<evidence type="ECO:0000256" key="8">
    <source>
        <dbReference type="ARBA" id="ARBA00022977"/>
    </source>
</evidence>
<accession>A0A7C1JUY3</accession>
<dbReference type="Gene3D" id="3.40.190.10">
    <property type="entry name" value="Periplasmic binding protein-like II"/>
    <property type="match status" value="2"/>
</dbReference>
<evidence type="ECO:0000313" key="15">
    <source>
        <dbReference type="EMBL" id="HDX30048.1"/>
    </source>
</evidence>
<comment type="similarity">
    <text evidence="3">Belongs to the NMT1/THI5 family.</text>
</comment>
<dbReference type="GO" id="GO:0016740">
    <property type="term" value="F:transferase activity"/>
    <property type="evidence" value="ECO:0007669"/>
    <property type="project" value="UniProtKB-KW"/>
</dbReference>
<gene>
    <name evidence="15" type="ORF">ENQ20_00980</name>
</gene>
<keyword evidence="9" id="KW-0408">Iron</keyword>